<proteinExistence type="predicted"/>
<feature type="region of interest" description="Disordered" evidence="1">
    <location>
        <begin position="6243"/>
        <end position="6335"/>
    </location>
</feature>
<name>A0A7J6YCJ6_TRYCR</name>
<feature type="compositionally biased region" description="Basic and acidic residues" evidence="1">
    <location>
        <begin position="6185"/>
        <end position="6202"/>
    </location>
</feature>
<feature type="transmembrane region" description="Helical" evidence="2">
    <location>
        <begin position="6061"/>
        <end position="6081"/>
    </location>
</feature>
<keyword evidence="2" id="KW-1133">Transmembrane helix</keyword>
<gene>
    <name evidence="3" type="ORF">ECC02_003022</name>
</gene>
<evidence type="ECO:0008006" key="5">
    <source>
        <dbReference type="Google" id="ProtNLM"/>
    </source>
</evidence>
<keyword evidence="2" id="KW-0472">Membrane</keyword>
<dbReference type="Proteomes" id="UP000583944">
    <property type="component" value="Unassembled WGS sequence"/>
</dbReference>
<evidence type="ECO:0000256" key="2">
    <source>
        <dbReference type="SAM" id="Phobius"/>
    </source>
</evidence>
<feature type="transmembrane region" description="Helical" evidence="2">
    <location>
        <begin position="68"/>
        <end position="91"/>
    </location>
</feature>
<feature type="region of interest" description="Disordered" evidence="1">
    <location>
        <begin position="6166"/>
        <end position="6228"/>
    </location>
</feature>
<comment type="caution">
    <text evidence="3">The sequence shown here is derived from an EMBL/GenBank/DDBJ whole genome shotgun (WGS) entry which is preliminary data.</text>
</comment>
<sequence>MTISQKVAFNRLSPGGMISKAGGGTHAGRRRRCRWCNFDVISTNNRVTLTMERHEEDRRRGRGGRKLVFSRATVVLLTLLCLGVAILGNVAEAALVFVPTNVLQLSLYQTAQLRFSSNIFLGDPPIRTGDTFYFVEKNNNNDPVCNPAGSGNPENKFTVTASNGMGLLGFSTIVVKSSVFTVGSSYLICYITQGKAYLTWLSGGDQSSPIMVWSSVYNHYNMQPQFAFGGLELVNLTVSEQAQTGRPINQGLGGANTIFLIPCKGTGANCGGTDNLPELCASQPPDSILLSNLRGVMTMSVTGSFTVPYVPSPNGYAICVPYCYDASVGCGTSVEMSYTVVTDDKSTPVINFGEANPTSYSVTPAAPQARELSYMLLTGSDLTDRDVVRVIRGGSTCGSPAAPLLTNLRLIRLVAVSETLVNVTFIAPELITQQMRGIVCYRHAGSLLWSSVRKNPASPMDDFVIDILQPTSFTIVPESPSTGESITLFFVGTGLDASTDDAFLTTFLYCNGLLPEIPQFPCKLSGGNQPQCVAIIDPPLNQGLTLHICYRKGGQDSYARINGTVVTQSRNPIYIIRPYPIYAGQKGMLTFYGRGLSLRDSVNFLVSGSTCGEGGAVNTFFIANGVELEAGKTYQYDVVGSGKQCLQICYRIADSTTWSIARPRTMIPVVPTCEAKNLYVSTFNLRYTSTTTPITAKETVTLTFLPPPPLHSAVKLVRMDDKCVVSFCKIGGVTTTACEIGQNADDFTSDLTENKVNMMAGAATTSYILCASSYGENYIPVLPSGQGETSVAFAFETAAANPTLQSHTPQQWRVALASLQTKFGGHDLNSTTDSVLVVLGDALLSTTPRVCPPATAVPSTALLSTLIPGPSTTTTTAAYSGSHRRYTGDVVYFCYLWSSGNRITYTGSLTFAARLPSEMTATTPLSDGFRAGVPITLNFTSNTSALQPEHDELFFYRFKLSFASGSNCYCGVECPVGALVSYPTVPLTPGASPTEVLWKNPQGLDNYNYDAIYVVCYNAYGAGSPSYMGRLTVGMAQPTFYTATSADVFIRVGSPITVTATQRCTGAGCRQLSTDNDMRLIPAEKQCFQVDKSTVFAEVEFIGKATSDGTNYVQRLVVNQNGEYRVCYRLENFYQELTPSVAASPRPLAVGVADPVSFTTIPASPSAGQFTSVQLSCSQSLCTVCTTVRLVPGNMASCWVNVDGTFSSDTCRTVTLVEFWNQYLPQGTFTVCYGASMESSRRVPGSLVVAAANPSTFTASHKNIFVNQVSEVTLTLVGTGLTTNDQIFLLTTMGYSCHDLTTGDLQSNGTLSQWFAPSINPNPLIINALGTTAEWNASDREHRFGAGLLSDPFFCDHPGQYCTLQLCYMRSGTTWAPVPIEKQPPLRLLPSNPTSAFFDKYPLAVGMYSAVTVVGNGLAAANVVTVRKNTCGGEAVTVPVGTATVTADGKQWLGVVRFTGDGATNYAVCYTCGTATTEIDDAHAGPQGVILVLSELYYLYDPANFTENHVLAMYEELMVGGTFAREPVNDLSSAELISAETECNYMPYYIETGKSPEFGVLLKLQRLSRNYFGARFTVEAGTYALCLQINLGLFRVVRNTDGALLTTTSANPPEYTSQPDLPFPEQTFTLTFPLLNGDVGENDSIHLIEGTLYDCGFHNTSSVAEFPVVADPSATIPTGIVSAISLPARLVGVFLTVCYRRTGGTFATVPREGQIDHNLHLVEQIPSVWTTVPVQPQVSRTLQITFIGDKRFPDFLQTTDRAALVLVTGGSDPTCSDAPAFKSGELVKVGVNTMWVISADQPKEGKYIVCYTSTRNGASVRVMTPPYLTIYPTQSPLGIFKNGGGPVDVYSGERFYLMFDTKVPLDPVLSSDPAASKKDAVLFSTKMDCSSPLPSSEVASIPASFHYKPVKVKNPSGIIAPYLHIVMVTTAKSLFVCMRRVDRTKGEAFYKFEMIGDMKDPAMVHVSESPIEGYVTQPLLPRAWVPSIGVTTTYSTGYHREKMDQLFFTKSAATVDIVDNCYRPTAEEAAEAQGVILLDTTLQVILETGRTLLPFPQADHFQLCLQLKGNSQNAASVHATPLTVLNPSPIMYIVPEIIAVGATFQMAFVALDNIFASSVISGNTAQVFVAPSNVARGKTMPDCANGVSPPSGGRTKFAEFTPTNDTYATVQPRILEKGYFCVCFLVYDQLSFFPVPNSVGGFLFSVGLTGAQSYVVVPSPAYMGDKLNITIRGNALSNRDHVKIVDITGDKEGTNHSARCTAEAEDADAEERNGARGSVVNELSPTLAEYKPRVNKTGLFILCYQSAPLQNRWMWVSDLNDFTVGLPHPDAYAVQPVPFYVREVGLLRIQDSPTTGLLGANDEIKLVKRGSGVAGFDCSADAEGSPDIGRLARIAAGSSRTTAKYGICALAATQVTVCYRLEHGAWAEVPLRVPPPYYLFEPVVFFASPFEGPTATPSAPRPYEPFEMSFTSKEEKVRVNYLGFAPAPQPKCAPNPPYITPVYYVKNAATANSFTVALPKSGAYQLYLGPYAAEGDPRIEHEQIFTVASCDPCSFTPSYSFISNNVSLTFPSSSGRSLSLADTVRLVPVSQGAMGNPCAAPTGAFASVTLEANTTVSTDAATVFDLFTGSTEASLGDYYVCYRKGRGNSNYAIVTNNNGELLTFSIYPALPSETSVCKARPFFLETVTFNFSFASSAYPKLVFSDMDEFLLLPTDVVCGAAGSATAKGVIRPVLLSLVARDLAMWLALLPNGHTTTNYQICFRLAADAVARVVPPSMITVAPQDPVRVVTVPWQIKPDTEKFQMLIYGMQLSANDDVYVVDASQRCDERCGEKLNPTPLASAVYTKTFVNNTLVELEFTQALKENVAMAVCYRRVNQLLVRLALFYVGKTNPEKYSTNFVPRVGTRPTLTFVGTDLTALDRVFILPEGINCDESYAVAVGTLVDATSGGTSRFYMPLVGDVVVEIGEYGVCYFVYGSAGYALMSEPFQVQAGGPSRFITSNAPMRARATEVTFDYTSYTSQVGDMAMVACAGCSCWSGNAAVLPYGNPQGTVEAKGEQIKLRVGITSANSYAVCYRVFDSGYAQVGLQPIRVIDNSPAAFSIWPIPTFQGQRLLVTVTDFVGNFLSMMEETNKDTEGINMLQQAPNPQDAAMIVEASRLCWDTVALNPNGILAGPSEVSRTTPTESVWRGHVPSLGPGALPLSSFPMLFMLCYREHGQEEFVVVPFPPEPNTMLPANPSSFVTVPPDVFSGMIHIRMTFPDAAENDSAFVVEYPGDTLQTNHACDDTKSKIIAAEGPAFPSYIFSLPSQLTAKSAVVCYVRADATVAEVPQLLILTTPNPADYVIEPPAGTERQRQYLVFEFTGTGLNPTTDAVVFTEVPCANSPTWPPVSASSVRRASFLAPTPSTQEGTSLTMVAQFVQNAQKMIFVCYRRGTIWSEVDGPLSLDSPLPTSLTLVPPVGRARVGQNVQIQLQGTDGKKLVRAAVISAHDSSPESWCQNFTAARVQEPLLTIVSDTQLSVPIWQTAGPARVCVRYEGMAWSDVALTATGPVTDVVVEGPNPSSMRTFPNPPRVGQQVTLTFQLSEPPSADDRVRITTPERDVACEYTHTVPGFSENMPVSPNVEAMTSSITLIDGTDPLAYRSFNHTGHFRVCYYSAAARVWSIAGGSVVASIINVLPMAPETWKTSSGMNPVFAEPFELVFEDSLGSLDASGDSAWSAPPQQSCGVDPVDCPGCIIFELDKEESTAKRVVTKPAASLVVGNVNLCYRLRDATAALIPPPLIIQEGEIRCVQETAVRVGQQQNITFEKKPDVDVTGDSWRVSFFGTTATSCSSGYVPDFVAGRAHIISFNSTSVTYTLEWPVSMVSARYLICYTHNGVARTVCTCEQIHSKTGECYLSTLQASPLWFVPNPDPTYVGQTIQLQFTLDASMVNHPVTKVKLVPYVNLLTVCTDQEAFPTGGNVRTVTPTLYVFQFKYSYNQRPGKFIVCALSPQLSTFYARVGTVNPATSSNQLWVRPYMELTTFPSSANLIRAMQTIRLTFTHISSDPGDVVGAGDRITFVPLPENCVESFIDTTPAADVMALFMVDDTSFSTVPAPVLDPSNVTRSSHVFVTFDPTKGLGNHFVCYKLTYGTWAPVTNSIDVLPSAVTKCDLPPSTSRPDPGKGPSWRAMQYVRAIIVGTEETSTLRTDVDAVRVVPKASPCISDSSVVFQSGVSIEGKENAAVIAFSPRTGIFKICYRIGGPNSMIANWSPVCTELTFTQPSPTGTFTGCLRLGQSLIVTASQQDGFQFTLMDTFRFVNGADQCLYADGSQTVSGTITVGDAAQAIGGTPVTTAGATFVLPPALLGPGTVSFRLCFKDSANNQFAVPLDATDLTISEFDVAPHLIASVLLQHSIAAGQRVIITFFAANPQVGVLTPYAAFPPVPFSPGPAYDGNFDAATAIHFSSPFAYREGRCFVANPTLNGVYGNSTQTLGSFDPMMGGSYVACYRSVNCSVEDVGLPFLVSGYNPASFTITPPQPRRGQLLDVTFFRNTQDRDALPLTPGVDRAAAQVNLFSCWNLPDNAGEVVGGTAEITNIRVFFAAQNPASRGASQVRVCYRLEDGSWSEVPGNVFLLQPANPFSFTVSNGPARVQQLNQILFRGSSLGAMDRVKIIRRSELCTDASVPPSEVVSRALDTGDAIPGTADGWTVTNATSTTTMFNMSSTIRGEFIFCYKLAADNVWTRVYGELVIGSRDPAEVVQTPGNAVEGELFTLNFTASEDSPSLSESDRVAFYTGDLSCLVPGHDADVIITSPSRTDLLPRNLLFQLAAGTSGNHTLCYWKSNGNVIVWGFETVVIGRNPWNYTTHPAATFLRANQLVSAIFWGFGLIADPIAEKSDQVKFIPSRNPQTDAACQTIAQETSVVNYPLTANGTLSVQVVRFTPPAVGFYWVCYKLNGGQFKVMTGDALVVGAANPCGAIPAKNVKTLWDGEMNTWTIDARTAPVEGGLVFYSVHQCNNFPYYVTPEPSITQFPHGVAVVRNGVALLRTGSPTGGVIVSLCYYSEGVITMLSESVMQVVEGVPPVLKEPVPAMALQLFQFGLAVVPTPLDYVVLVANSDDCVGLTAPASSSDIFISLVTEGDQIVVTTAVELEGIFYICYSHRVGPCGENSTEECARIVGTVVASAPNPSDWFMTPNTVYTSEEAVIHLVRRLGTVSGAMEELWLTPINITQDTTMKEVALACIATMTGGDRIVLQPQVNQSSVWKTRLNVVASYALCYLSEGAALPTIFPPLSRAGPVVHLTNVASVVFPVAPVVGTTAAVILQGRGLSQDDQLVAVGVPATGSIPADICTNSTYTPRVTAEASKSGYGLRDIVYHMLFESPGSYALCFQAVASTGPMVLITPNSFEVDLTVLSFTVVSVALTNTPIELEFRGSGLRASDEAALVFLHPDAVAESDICAHGKYTAVSSASPDGSTSLYVTVVTNPGTYAVCYTKPGFTPILLPNYLSVSVRTATGARFTVRPSCSALSACSPQPVVALINASGEPTSDPGATVVMHLNWENGTAADELLSGGAVYTQDEFSIFYFFEITISTVGTYVMEAEFNLRGGVRLVASLPNLVVTKDGEKEVMAVVTCVPVGIIERSLLSSGQSNPNVNITCVIETKSPLAPKAYTVQLNAGKSTDVVLDGDSTAGLPRYNFTVNPPYDQPLIQFVSIVTEAAPPFQSWPVMNSPVIVRIGSIPEENSTLFCASNSMGLPSKTMVRLNDNLTCQAQGRRMINGVEVNIVALPKYMRIFIEYDDDVRTDKTINIGAYPENLDGNYIFYVNVSEVSSNVSIIGNVPMSQTSIVYVPMKGSPSRFTVIGEPQSGESRISCVSESSGSMLWFTPVERFQCTLSLRAGGMPINGVSQDFLITMPEGGSTEPMPVHAWGPTLFIQGATPPIINNVSSPRTSNQLFSVLVTFTPLSRSIASTSGTLVYADIIELKRESGGEVSLTLMGSGLSPSNKYGVRSTPECVEGVDSEARVTSSKMSTTELQLSVKVAEGPFYLCFAPSDQPERWQSLSSEALDYKSSGGLDKWKTLLIVGVILLLLLLILLVVVVWRVCMFKRREETQYVQKAVYMPPRANYRFLRRDRTETQTTENLTPSAPTTTSQPSAERKEMVSSPMRRSNHKVRINIHDHDAYSDVEVEGDGETKLRPVAPGGFKKRESNGEMKKDSHKFVELDSSEDETSRFIPSVPPPKPPRDDDVIPLIGAVEQATDARLGAGEETSRSGPYQHLHRQPQERPPMEAQFSPSSNAAAAATSTTTTTAMGEDADRGQQWVGPFLVRGHTSRPMVDQNSPSNGTVRNGDRRNGN</sequence>
<organism evidence="3 4">
    <name type="scientific">Trypanosoma cruzi</name>
    <dbReference type="NCBI Taxonomy" id="5693"/>
    <lineage>
        <taxon>Eukaryota</taxon>
        <taxon>Discoba</taxon>
        <taxon>Euglenozoa</taxon>
        <taxon>Kinetoplastea</taxon>
        <taxon>Metakinetoplastina</taxon>
        <taxon>Trypanosomatida</taxon>
        <taxon>Trypanosomatidae</taxon>
        <taxon>Trypanosoma</taxon>
        <taxon>Schizotrypanum</taxon>
    </lineage>
</organism>
<dbReference type="EMBL" id="JABDHM010000016">
    <property type="protein sequence ID" value="KAF5223838.1"/>
    <property type="molecule type" value="Genomic_DNA"/>
</dbReference>
<feature type="compositionally biased region" description="Low complexity" evidence="1">
    <location>
        <begin position="6278"/>
        <end position="6290"/>
    </location>
</feature>
<protein>
    <recommendedName>
        <fullName evidence="5">Hemagluttinin family protein</fullName>
    </recommendedName>
</protein>
<feature type="region of interest" description="Disordered" evidence="1">
    <location>
        <begin position="6111"/>
        <end position="6151"/>
    </location>
</feature>
<feature type="compositionally biased region" description="Low complexity" evidence="1">
    <location>
        <begin position="6124"/>
        <end position="6135"/>
    </location>
</feature>
<evidence type="ECO:0000256" key="1">
    <source>
        <dbReference type="SAM" id="MobiDB-lite"/>
    </source>
</evidence>
<keyword evidence="2" id="KW-0812">Transmembrane</keyword>
<dbReference type="VEuPathDB" id="TriTrypDB:BCY84_21455"/>
<accession>A0A7J6YCJ6</accession>
<dbReference type="VEuPathDB" id="TriTrypDB:ECC02_003022"/>
<reference evidence="3 4" key="1">
    <citation type="journal article" date="2019" name="Genome Biol. Evol.">
        <title>Nanopore Sequencing Significantly Improves Genome Assembly of the Protozoan Parasite Trypanosoma cruzi.</title>
        <authorList>
            <person name="Diaz-Viraque F."/>
            <person name="Pita S."/>
            <person name="Greif G."/>
            <person name="de Souza R.C.M."/>
            <person name="Iraola G."/>
            <person name="Robello C."/>
        </authorList>
    </citation>
    <scope>NUCLEOTIDE SEQUENCE [LARGE SCALE GENOMIC DNA]</scope>
    <source>
        <strain evidence="3 4">Berenice</strain>
    </source>
</reference>
<feature type="compositionally biased region" description="Polar residues" evidence="1">
    <location>
        <begin position="6317"/>
        <end position="6326"/>
    </location>
</feature>
<evidence type="ECO:0000313" key="4">
    <source>
        <dbReference type="Proteomes" id="UP000583944"/>
    </source>
</evidence>
<evidence type="ECO:0000313" key="3">
    <source>
        <dbReference type="EMBL" id="KAF5223838.1"/>
    </source>
</evidence>